<protein>
    <recommendedName>
        <fullName evidence="3">biotin--[biotin carboxyl-carrier protein] ligase</fullName>
        <ecNumber evidence="3">6.3.4.15</ecNumber>
    </recommendedName>
</protein>
<dbReference type="PATRIC" id="fig|1423775.4.peg.1309"/>
<gene>
    <name evidence="5" type="ORF">FD03_GL001279</name>
</gene>
<dbReference type="Pfam" id="PF03099">
    <property type="entry name" value="BPL_LplA_LipB"/>
    <property type="match status" value="1"/>
</dbReference>
<dbReference type="GO" id="GO:0005737">
    <property type="term" value="C:cytoplasm"/>
    <property type="evidence" value="ECO:0007669"/>
    <property type="project" value="TreeGrafter"/>
</dbReference>
<dbReference type="Gene3D" id="2.30.30.100">
    <property type="match status" value="1"/>
</dbReference>
<dbReference type="NCBIfam" id="TIGR00121">
    <property type="entry name" value="birA_ligase"/>
    <property type="match status" value="1"/>
</dbReference>
<dbReference type="STRING" id="1423775.FD03_GL001279"/>
<dbReference type="Pfam" id="PF02237">
    <property type="entry name" value="BPL_C"/>
    <property type="match status" value="1"/>
</dbReference>
<dbReference type="GO" id="GO:0016740">
    <property type="term" value="F:transferase activity"/>
    <property type="evidence" value="ECO:0007669"/>
    <property type="project" value="UniProtKB-ARBA"/>
</dbReference>
<keyword evidence="1 5" id="KW-0436">Ligase</keyword>
<dbReference type="InterPro" id="IPR045864">
    <property type="entry name" value="aa-tRNA-synth_II/BPL/LPL"/>
</dbReference>
<dbReference type="Proteomes" id="UP000051248">
    <property type="component" value="Unassembled WGS sequence"/>
</dbReference>
<dbReference type="eggNOG" id="COG0340">
    <property type="taxonomic scope" value="Bacteria"/>
</dbReference>
<dbReference type="SUPFAM" id="SSF55681">
    <property type="entry name" value="Class II aaRS and biotin synthetases"/>
    <property type="match status" value="1"/>
</dbReference>
<name>A0A0R1K6M2_9LACO</name>
<dbReference type="GO" id="GO:0004077">
    <property type="term" value="F:biotin--[biotin carboxyl-carrier protein] ligase activity"/>
    <property type="evidence" value="ECO:0007669"/>
    <property type="project" value="UniProtKB-EC"/>
</dbReference>
<dbReference type="PROSITE" id="PS51733">
    <property type="entry name" value="BPL_LPL_CATALYTIC"/>
    <property type="match status" value="1"/>
</dbReference>
<dbReference type="EC" id="6.3.4.15" evidence="3"/>
<proteinExistence type="predicted"/>
<dbReference type="PANTHER" id="PTHR12835">
    <property type="entry name" value="BIOTIN PROTEIN LIGASE"/>
    <property type="match status" value="1"/>
</dbReference>
<keyword evidence="2" id="KW-0092">Biotin</keyword>
<accession>A0A0R1K6M2</accession>
<dbReference type="GO" id="GO:0009249">
    <property type="term" value="P:protein lipoylation"/>
    <property type="evidence" value="ECO:0007669"/>
    <property type="project" value="UniProtKB-ARBA"/>
</dbReference>
<dbReference type="Gene3D" id="3.30.930.10">
    <property type="entry name" value="Bira Bifunctional Protein, Domain 2"/>
    <property type="match status" value="1"/>
</dbReference>
<dbReference type="OrthoDB" id="9807064at2"/>
<keyword evidence="6" id="KW-1185">Reference proteome</keyword>
<evidence type="ECO:0000313" key="6">
    <source>
        <dbReference type="Proteomes" id="UP000051248"/>
    </source>
</evidence>
<dbReference type="AlphaFoldDB" id="A0A0R1K6M2"/>
<reference evidence="5 6" key="1">
    <citation type="journal article" date="2015" name="Genome Announc.">
        <title>Expanding the biotechnology potential of lactobacilli through comparative genomics of 213 strains and associated genera.</title>
        <authorList>
            <person name="Sun Z."/>
            <person name="Harris H.M."/>
            <person name="McCann A."/>
            <person name="Guo C."/>
            <person name="Argimon S."/>
            <person name="Zhang W."/>
            <person name="Yang X."/>
            <person name="Jeffery I.B."/>
            <person name="Cooney J.C."/>
            <person name="Kagawa T.F."/>
            <person name="Liu W."/>
            <person name="Song Y."/>
            <person name="Salvetti E."/>
            <person name="Wrobel A."/>
            <person name="Rasinkangas P."/>
            <person name="Parkhill J."/>
            <person name="Rea M.C."/>
            <person name="O'Sullivan O."/>
            <person name="Ritari J."/>
            <person name="Douillard F.P."/>
            <person name="Paul Ross R."/>
            <person name="Yang R."/>
            <person name="Briner A.E."/>
            <person name="Felis G.E."/>
            <person name="de Vos W.M."/>
            <person name="Barrangou R."/>
            <person name="Klaenhammer T.R."/>
            <person name="Caufield P.W."/>
            <person name="Cui Y."/>
            <person name="Zhang H."/>
            <person name="O'Toole P.W."/>
        </authorList>
    </citation>
    <scope>NUCLEOTIDE SEQUENCE [LARGE SCALE GENOMIC DNA]</scope>
    <source>
        <strain evidence="5 6">DSM 19682</strain>
    </source>
</reference>
<dbReference type="PANTHER" id="PTHR12835:SF5">
    <property type="entry name" value="BIOTIN--PROTEIN LIGASE"/>
    <property type="match status" value="1"/>
</dbReference>
<organism evidence="5 6">
    <name type="scientific">Companilactobacillus nodensis DSM 19682 = JCM 14932 = NBRC 107160</name>
    <dbReference type="NCBI Taxonomy" id="1423775"/>
    <lineage>
        <taxon>Bacteria</taxon>
        <taxon>Bacillati</taxon>
        <taxon>Bacillota</taxon>
        <taxon>Bacilli</taxon>
        <taxon>Lactobacillales</taxon>
        <taxon>Lactobacillaceae</taxon>
        <taxon>Companilactobacillus</taxon>
    </lineage>
</organism>
<dbReference type="CDD" id="cd16442">
    <property type="entry name" value="BPL"/>
    <property type="match status" value="1"/>
</dbReference>
<dbReference type="EMBL" id="AZDZ01000019">
    <property type="protein sequence ID" value="KRK78920.1"/>
    <property type="molecule type" value="Genomic_DNA"/>
</dbReference>
<dbReference type="InterPro" id="IPR003142">
    <property type="entry name" value="BPL_C"/>
</dbReference>
<feature type="domain" description="BPL/LPL catalytic" evidence="4">
    <location>
        <begin position="18"/>
        <end position="193"/>
    </location>
</feature>
<evidence type="ECO:0000256" key="1">
    <source>
        <dbReference type="ARBA" id="ARBA00022598"/>
    </source>
</evidence>
<comment type="caution">
    <text evidence="5">The sequence shown here is derived from an EMBL/GenBank/DDBJ whole genome shotgun (WGS) entry which is preliminary data.</text>
</comment>
<evidence type="ECO:0000259" key="4">
    <source>
        <dbReference type="PROSITE" id="PS51733"/>
    </source>
</evidence>
<evidence type="ECO:0000313" key="5">
    <source>
        <dbReference type="EMBL" id="KRK78920.1"/>
    </source>
</evidence>
<dbReference type="InterPro" id="IPR004408">
    <property type="entry name" value="Biotin_CoA_COase_ligase"/>
</dbReference>
<sequence length="257" mass="28698">MKMTNKPLSRSEIQARLNTPINILKFDKIDSTNTFSKEYIATHPNNTAVVIAEAQTNGYGRFQRDFYSPQSTGIYLSIIIPTDKIIPGLLTTMTGLTTVKALKRSFPEVNLKLKWINDILLNSKKIGSILAENIPNDNGSNLIIGIGINLNTIEFPDELKSIAGSISNNSTVDRNKIIADILNCFFEQFKTYQTGEFLPEYRRICDTLTRTVRITNGNQETIGQAIDIAADGSLVLLDNKKLRHIINSGEVTKVYLE</sequence>
<dbReference type="InterPro" id="IPR004143">
    <property type="entry name" value="BPL_LPL_catalytic"/>
</dbReference>
<evidence type="ECO:0000256" key="2">
    <source>
        <dbReference type="ARBA" id="ARBA00023267"/>
    </source>
</evidence>
<evidence type="ECO:0000256" key="3">
    <source>
        <dbReference type="ARBA" id="ARBA00024227"/>
    </source>
</evidence>